<protein>
    <submittedName>
        <fullName evidence="5">Amidase, hydantoinase/carbamoylase family</fullName>
        <ecNumber evidence="5">3.5.1.87</ecNumber>
    </submittedName>
</protein>
<sequence>MKRINIDSTRLWHTIMEMAKIGATPKGGVKRLALTETDKAARDLFCFWAESDGFDCECDSVGNIYVTLRGTSKDMFPVLIGSHLDTQPTGGKFDGIYGVMAGYEVIRTIKEQGIKTSRPITVVNWTNEEGVRFAPAMAGSGVFSGVYTEEEIYNSKDNKGMTFEGELKKIGYMGNKKPIDYKAGIYIEPHIEQGPILESGNYKIGIVKGVQGQLSLDVSVTGFESHSGSTPMNMRKDALLSSSRMCLALNRIATEQFPGSVATVGRMIVQPGARNTVPGKTFFTVDIRHPRKEILFEMEAKIKQHFQNIADETVTKVEIKKAWFTPPVVFDNICVETLRKSAEFLGYNFKEMVSGAGHDACMVNNKVPGCMIFVPCEKGISHNELEKAVPEDLAAGANVLLYSVMDFAEKK</sequence>
<dbReference type="Gene3D" id="3.30.70.360">
    <property type="match status" value="1"/>
</dbReference>
<keyword evidence="3" id="KW-0479">Metal-binding</keyword>
<dbReference type="NCBIfam" id="NF006769">
    <property type="entry name" value="PRK09290.1-3"/>
    <property type="match status" value="1"/>
</dbReference>
<dbReference type="RefSeq" id="WP_013885803.1">
    <property type="nucleotide sequence ID" value="NC_015672.1"/>
</dbReference>
<dbReference type="EMBL" id="CP002858">
    <property type="protein sequence ID" value="AEI14298.1"/>
    <property type="molecule type" value="Genomic_DNA"/>
</dbReference>
<accession>F8E3M5</accession>
<dbReference type="AlphaFoldDB" id="F8E3M5"/>
<dbReference type="Proteomes" id="UP000006621">
    <property type="component" value="Chromosome"/>
</dbReference>
<dbReference type="EC" id="3.5.1.87" evidence="5"/>
<dbReference type="GO" id="GO:0016813">
    <property type="term" value="F:hydrolase activity, acting on carbon-nitrogen (but not peptide) bonds, in linear amidines"/>
    <property type="evidence" value="ECO:0007669"/>
    <property type="project" value="InterPro"/>
</dbReference>
<dbReference type="Pfam" id="PF07687">
    <property type="entry name" value="M20_dimer"/>
    <property type="match status" value="1"/>
</dbReference>
<comment type="cofactor">
    <cofactor evidence="3">
        <name>Zn(2+)</name>
        <dbReference type="ChEBI" id="CHEBI:29105"/>
    </cofactor>
    <text evidence="3">Binds 2 Zn(2+) ions per subunit.</text>
</comment>
<proteinExistence type="inferred from homology"/>
<dbReference type="eggNOG" id="COG0624">
    <property type="taxonomic scope" value="Bacteria"/>
</dbReference>
<dbReference type="PANTHER" id="PTHR32494:SF5">
    <property type="entry name" value="ALLANTOATE AMIDOHYDROLASE"/>
    <property type="match status" value="1"/>
</dbReference>
<keyword evidence="6" id="KW-1185">Reference proteome</keyword>
<dbReference type="NCBIfam" id="TIGR01879">
    <property type="entry name" value="hydantase"/>
    <property type="match status" value="1"/>
</dbReference>
<name>F8E3M5_FLESM</name>
<feature type="binding site" evidence="3">
    <location>
        <position position="94"/>
    </location>
    <ligand>
        <name>Zn(2+)</name>
        <dbReference type="ChEBI" id="CHEBI:29105"/>
        <label>2</label>
    </ligand>
</feature>
<dbReference type="InterPro" id="IPR011650">
    <property type="entry name" value="Peptidase_M20_dimer"/>
</dbReference>
<keyword evidence="3" id="KW-0862">Zinc</keyword>
<dbReference type="PIRSF" id="PIRSF001235">
    <property type="entry name" value="Amidase_carbamoylase"/>
    <property type="match status" value="1"/>
</dbReference>
<evidence type="ECO:0000313" key="6">
    <source>
        <dbReference type="Proteomes" id="UP000006621"/>
    </source>
</evidence>
<dbReference type="SUPFAM" id="SSF55031">
    <property type="entry name" value="Bacterial exopeptidase dimerisation domain"/>
    <property type="match status" value="1"/>
</dbReference>
<reference evidence="5 6" key="1">
    <citation type="journal article" date="2011" name="Stand. Genomic Sci.">
        <title>Genome sequence of the moderately thermophilic halophile Flexistipes sinusarabici strain (MAS10).</title>
        <authorList>
            <person name="Lapidus A."/>
            <person name="Chertkov O."/>
            <person name="Nolan M."/>
            <person name="Lucas S."/>
            <person name="Hammon N."/>
            <person name="Deshpande S."/>
            <person name="Cheng J.F."/>
            <person name="Tapia R."/>
            <person name="Han C."/>
            <person name="Goodwin L."/>
            <person name="Pitluck S."/>
            <person name="Liolios K."/>
            <person name="Pagani I."/>
            <person name="Ivanova N."/>
            <person name="Huntemann M."/>
            <person name="Mavromatis K."/>
            <person name="Mikhailova N."/>
            <person name="Pati A."/>
            <person name="Chen A."/>
            <person name="Palaniappan K."/>
            <person name="Land M."/>
            <person name="Hauser L."/>
            <person name="Brambilla E.M."/>
            <person name="Rohde M."/>
            <person name="Abt B."/>
            <person name="Spring S."/>
            <person name="Goker M."/>
            <person name="Bristow J."/>
            <person name="Eisen J.A."/>
            <person name="Markowitz V."/>
            <person name="Hugenholtz P."/>
            <person name="Kyrpides N.C."/>
            <person name="Klenk H.P."/>
            <person name="Woyke T."/>
        </authorList>
    </citation>
    <scope>NUCLEOTIDE SEQUENCE [LARGE SCALE GENOMIC DNA]</scope>
    <source>
        <strain evidence="6">DSM 4947 / MAS 10</strain>
    </source>
</reference>
<dbReference type="SUPFAM" id="SSF53187">
    <property type="entry name" value="Zn-dependent exopeptidases"/>
    <property type="match status" value="1"/>
</dbReference>
<dbReference type="Gene3D" id="3.40.630.10">
    <property type="entry name" value="Zn peptidases"/>
    <property type="match status" value="1"/>
</dbReference>
<evidence type="ECO:0000313" key="5">
    <source>
        <dbReference type="EMBL" id="AEI14298.1"/>
    </source>
</evidence>
<dbReference type="STRING" id="717231.Flexsi_R0008"/>
<dbReference type="KEGG" id="fsi:Flexsi_R0008"/>
<dbReference type="InterPro" id="IPR002933">
    <property type="entry name" value="Peptidase_M20"/>
</dbReference>
<feature type="domain" description="Peptidase M20 dimerisation" evidence="4">
    <location>
        <begin position="210"/>
        <end position="312"/>
    </location>
</feature>
<evidence type="ECO:0000256" key="1">
    <source>
        <dbReference type="ARBA" id="ARBA00006153"/>
    </source>
</evidence>
<dbReference type="Pfam" id="PF01546">
    <property type="entry name" value="Peptidase_M20"/>
    <property type="match status" value="1"/>
</dbReference>
<dbReference type="PANTHER" id="PTHR32494">
    <property type="entry name" value="ALLANTOATE DEIMINASE-RELATED"/>
    <property type="match status" value="1"/>
</dbReference>
<feature type="binding site" evidence="3">
    <location>
        <position position="83"/>
    </location>
    <ligand>
        <name>Zn(2+)</name>
        <dbReference type="ChEBI" id="CHEBI:29105"/>
        <label>1</label>
    </ligand>
</feature>
<keyword evidence="2 5" id="KW-0378">Hydrolase</keyword>
<dbReference type="InterPro" id="IPR010158">
    <property type="entry name" value="Amidase_Cbmase"/>
</dbReference>
<evidence type="ECO:0000259" key="4">
    <source>
        <dbReference type="Pfam" id="PF07687"/>
    </source>
</evidence>
<dbReference type="NCBIfam" id="NF006771">
    <property type="entry name" value="PRK09290.1-5"/>
    <property type="match status" value="1"/>
</dbReference>
<feature type="binding site" evidence="3">
    <location>
        <position position="190"/>
    </location>
    <ligand>
        <name>Zn(2+)</name>
        <dbReference type="ChEBI" id="CHEBI:29105"/>
        <label>1</label>
    </ligand>
</feature>
<gene>
    <name evidence="5" type="ORF">Flexsi_R0008</name>
</gene>
<evidence type="ECO:0000256" key="2">
    <source>
        <dbReference type="ARBA" id="ARBA00022801"/>
    </source>
</evidence>
<organism evidence="5 6">
    <name type="scientific">Flexistipes sinusarabici (strain ATCC 49648 / DSM 4947 / MAS 10)</name>
    <dbReference type="NCBI Taxonomy" id="717231"/>
    <lineage>
        <taxon>Bacteria</taxon>
        <taxon>Pseudomonadati</taxon>
        <taxon>Deferribacterota</taxon>
        <taxon>Deferribacteres</taxon>
        <taxon>Deferribacterales</taxon>
        <taxon>Flexistipitaceae</taxon>
        <taxon>Flexistipes</taxon>
    </lineage>
</organism>
<dbReference type="CDD" id="cd03884">
    <property type="entry name" value="M20_bAS"/>
    <property type="match status" value="1"/>
</dbReference>
<dbReference type="GO" id="GO:0050538">
    <property type="term" value="F:N-carbamoyl-L-amino-acid hydrolase activity"/>
    <property type="evidence" value="ECO:0007669"/>
    <property type="project" value="UniProtKB-EC"/>
</dbReference>
<evidence type="ECO:0000256" key="3">
    <source>
        <dbReference type="PIRSR" id="PIRSR001235-1"/>
    </source>
</evidence>
<reference evidence="6" key="2">
    <citation type="submission" date="2011-06" db="EMBL/GenBank/DDBJ databases">
        <title>The complete genome of Flexistipes sinusarabici DSM 4947.</title>
        <authorList>
            <person name="Lucas S."/>
            <person name="Han J."/>
            <person name="Lapidus A."/>
            <person name="Bruce D."/>
            <person name="Goodwin L."/>
            <person name="Pitluck S."/>
            <person name="Peters L."/>
            <person name="Kyrpides N."/>
            <person name="Mavromatis K."/>
            <person name="Ivanova N."/>
            <person name="Mikhailova N."/>
            <person name="Chertkov O."/>
            <person name="Detter J.C."/>
            <person name="Tapia R."/>
            <person name="Han C."/>
            <person name="Land M."/>
            <person name="Hauser L."/>
            <person name="Markowitz V."/>
            <person name="Cheng J.-F."/>
            <person name="Hugenholtz P."/>
            <person name="Woyke T."/>
            <person name="Wu D."/>
            <person name="Spring S."/>
            <person name="Schroeder M."/>
            <person name="Brambilla E."/>
            <person name="Klenk H.-P."/>
            <person name="Eisen J.A."/>
        </authorList>
    </citation>
    <scope>NUCLEOTIDE SEQUENCE [LARGE SCALE GENOMIC DNA]</scope>
    <source>
        <strain evidence="6">DSM 4947 / MAS 10</strain>
    </source>
</reference>
<comment type="similarity">
    <text evidence="1">Belongs to the peptidase M20 family.</text>
</comment>
<dbReference type="OrthoDB" id="9808195at2"/>
<feature type="binding site" evidence="3">
    <location>
        <position position="94"/>
    </location>
    <ligand>
        <name>Zn(2+)</name>
        <dbReference type="ChEBI" id="CHEBI:29105"/>
        <label>1</label>
    </ligand>
</feature>
<feature type="binding site" evidence="3">
    <location>
        <position position="382"/>
    </location>
    <ligand>
        <name>Zn(2+)</name>
        <dbReference type="ChEBI" id="CHEBI:29105"/>
        <label>2</label>
    </ligand>
</feature>
<dbReference type="InterPro" id="IPR036264">
    <property type="entry name" value="Bact_exopeptidase_dim_dom"/>
</dbReference>
<dbReference type="GO" id="GO:0046872">
    <property type="term" value="F:metal ion binding"/>
    <property type="evidence" value="ECO:0007669"/>
    <property type="project" value="UniProtKB-KW"/>
</dbReference>
<feature type="binding site" evidence="3">
    <location>
        <position position="129"/>
    </location>
    <ligand>
        <name>Zn(2+)</name>
        <dbReference type="ChEBI" id="CHEBI:29105"/>
        <label>2</label>
    </ligand>
</feature>
<dbReference type="HOGENOM" id="CLU_024588_2_1_0"/>